<protein>
    <submittedName>
        <fullName evidence="2">Uncharacterized protein</fullName>
    </submittedName>
</protein>
<evidence type="ECO:0000313" key="3">
    <source>
        <dbReference type="Proteomes" id="UP000018227"/>
    </source>
</evidence>
<feature type="transmembrane region" description="Helical" evidence="1">
    <location>
        <begin position="15"/>
        <end position="33"/>
    </location>
</feature>
<keyword evidence="3" id="KW-1185">Reference proteome</keyword>
<accession>V2ZBI5</accession>
<reference evidence="2 3" key="1">
    <citation type="submission" date="2013-06" db="EMBL/GenBank/DDBJ databases">
        <authorList>
            <person name="Weinstock G."/>
            <person name="Sodergren E."/>
            <person name="Clifton S."/>
            <person name="Fulton L."/>
            <person name="Fulton B."/>
            <person name="Courtney L."/>
            <person name="Fronick C."/>
            <person name="Harrison M."/>
            <person name="Strong C."/>
            <person name="Farmer C."/>
            <person name="Delahaunty K."/>
            <person name="Markovic C."/>
            <person name="Hall O."/>
            <person name="Minx P."/>
            <person name="Tomlinson C."/>
            <person name="Mitreva M."/>
            <person name="Nelson J."/>
            <person name="Hou S."/>
            <person name="Wollam A."/>
            <person name="Pepin K.H."/>
            <person name="Johnson M."/>
            <person name="Bhonagiri V."/>
            <person name="Nash W.E."/>
            <person name="Warren W."/>
            <person name="Chinwalla A."/>
            <person name="Mardis E.R."/>
            <person name="Wilson R.K."/>
        </authorList>
    </citation>
    <scope>NUCLEOTIDE SEQUENCE [LARGE SCALE GENOMIC DNA]</scope>
    <source>
        <strain evidence="2 3">ATCC 51271</strain>
    </source>
</reference>
<dbReference type="AlphaFoldDB" id="V2ZBI5"/>
<proteinExistence type="predicted"/>
<organism evidence="2 3">
    <name type="scientific">Catonella morbi ATCC 51271</name>
    <dbReference type="NCBI Taxonomy" id="592026"/>
    <lineage>
        <taxon>Bacteria</taxon>
        <taxon>Bacillati</taxon>
        <taxon>Bacillota</taxon>
        <taxon>Clostridia</taxon>
        <taxon>Lachnospirales</taxon>
        <taxon>Lachnospiraceae</taxon>
        <taxon>Catonella</taxon>
    </lineage>
</organism>
<keyword evidence="1" id="KW-0472">Membrane</keyword>
<dbReference type="Proteomes" id="UP000018227">
    <property type="component" value="Unassembled WGS sequence"/>
</dbReference>
<dbReference type="HOGENOM" id="CLU_3005707_0_0_9"/>
<evidence type="ECO:0000256" key="1">
    <source>
        <dbReference type="SAM" id="Phobius"/>
    </source>
</evidence>
<name>V2ZBI5_9FIRM</name>
<comment type="caution">
    <text evidence="2">The sequence shown here is derived from an EMBL/GenBank/DDBJ whole genome shotgun (WGS) entry which is preliminary data.</text>
</comment>
<keyword evidence="1" id="KW-1133">Transmembrane helix</keyword>
<sequence length="56" mass="6672">MSLHIKQVSKIDETYFIGSEYTFIILLSIFYAWRDCDMISPATKKRQISHMQYLPL</sequence>
<gene>
    <name evidence="2" type="ORF">GCWU0000282_000629</name>
</gene>
<evidence type="ECO:0000313" key="2">
    <source>
        <dbReference type="EMBL" id="ESL04280.1"/>
    </source>
</evidence>
<keyword evidence="1" id="KW-0812">Transmembrane</keyword>
<dbReference type="EMBL" id="ACIL03000005">
    <property type="protein sequence ID" value="ESL04280.1"/>
    <property type="molecule type" value="Genomic_DNA"/>
</dbReference>